<dbReference type="KEGG" id="cyn:Cyan7425_3989"/>
<organism evidence="7">
    <name type="scientific">Cyanothece sp. (strain PCC 7425 / ATCC 29141)</name>
    <dbReference type="NCBI Taxonomy" id="395961"/>
    <lineage>
        <taxon>Bacteria</taxon>
        <taxon>Bacillati</taxon>
        <taxon>Cyanobacteriota</taxon>
        <taxon>Cyanophyceae</taxon>
        <taxon>Gomontiellales</taxon>
        <taxon>Cyanothecaceae</taxon>
        <taxon>Cyanothece</taxon>
    </lineage>
</organism>
<feature type="domain" description="O-antigen ligase-related" evidence="6">
    <location>
        <begin position="234"/>
        <end position="375"/>
    </location>
</feature>
<gene>
    <name evidence="7" type="ordered locus">Cyan7425_3989</name>
</gene>
<evidence type="ECO:0000256" key="4">
    <source>
        <dbReference type="ARBA" id="ARBA00023136"/>
    </source>
</evidence>
<dbReference type="PANTHER" id="PTHR37422">
    <property type="entry name" value="TEICHURONIC ACID BIOSYNTHESIS PROTEIN TUAE"/>
    <property type="match status" value="1"/>
</dbReference>
<dbReference type="AlphaFoldDB" id="B8HVJ1"/>
<dbReference type="Pfam" id="PF04932">
    <property type="entry name" value="Wzy_C"/>
    <property type="match status" value="1"/>
</dbReference>
<feature type="transmembrane region" description="Helical" evidence="5">
    <location>
        <begin position="463"/>
        <end position="484"/>
    </location>
</feature>
<protein>
    <submittedName>
        <fullName evidence="7">O-antigen polymerase</fullName>
    </submittedName>
</protein>
<evidence type="ECO:0000313" key="7">
    <source>
        <dbReference type="EMBL" id="ACL46303.1"/>
    </source>
</evidence>
<dbReference type="eggNOG" id="COG3307">
    <property type="taxonomic scope" value="Bacteria"/>
</dbReference>
<dbReference type="Gene3D" id="1.25.40.10">
    <property type="entry name" value="Tetratricopeptide repeat domain"/>
    <property type="match status" value="1"/>
</dbReference>
<feature type="transmembrane region" description="Helical" evidence="5">
    <location>
        <begin position="431"/>
        <end position="451"/>
    </location>
</feature>
<dbReference type="STRING" id="395961.Cyan7425_3989"/>
<keyword evidence="2 5" id="KW-0812">Transmembrane</keyword>
<evidence type="ECO:0000259" key="6">
    <source>
        <dbReference type="Pfam" id="PF04932"/>
    </source>
</evidence>
<dbReference type="GO" id="GO:0016020">
    <property type="term" value="C:membrane"/>
    <property type="evidence" value="ECO:0007669"/>
    <property type="project" value="UniProtKB-SubCell"/>
</dbReference>
<feature type="transmembrane region" description="Helical" evidence="5">
    <location>
        <begin position="86"/>
        <end position="106"/>
    </location>
</feature>
<name>B8HVJ1_CYAP4</name>
<dbReference type="PANTHER" id="PTHR37422:SF23">
    <property type="entry name" value="TEICHURONIC ACID BIOSYNTHESIS PROTEIN TUAE"/>
    <property type="match status" value="1"/>
</dbReference>
<feature type="transmembrane region" description="Helical" evidence="5">
    <location>
        <begin position="55"/>
        <end position="74"/>
    </location>
</feature>
<evidence type="ECO:0000256" key="5">
    <source>
        <dbReference type="SAM" id="Phobius"/>
    </source>
</evidence>
<comment type="subcellular location">
    <subcellularLocation>
        <location evidence="1">Membrane</location>
        <topology evidence="1">Multi-pass membrane protein</topology>
    </subcellularLocation>
</comment>
<feature type="transmembrane region" description="Helical" evidence="5">
    <location>
        <begin position="138"/>
        <end position="161"/>
    </location>
</feature>
<accession>B8HVJ1</accession>
<dbReference type="HOGENOM" id="CLU_335836_0_0_3"/>
<evidence type="ECO:0000256" key="2">
    <source>
        <dbReference type="ARBA" id="ARBA00022692"/>
    </source>
</evidence>
<evidence type="ECO:0000256" key="3">
    <source>
        <dbReference type="ARBA" id="ARBA00022989"/>
    </source>
</evidence>
<evidence type="ECO:0000256" key="1">
    <source>
        <dbReference type="ARBA" id="ARBA00004141"/>
    </source>
</evidence>
<dbReference type="EMBL" id="CP001344">
    <property type="protein sequence ID" value="ACL46303.1"/>
    <property type="molecule type" value="Genomic_DNA"/>
</dbReference>
<feature type="transmembrane region" description="Helical" evidence="5">
    <location>
        <begin position="368"/>
        <end position="386"/>
    </location>
</feature>
<dbReference type="InterPro" id="IPR011990">
    <property type="entry name" value="TPR-like_helical_dom_sf"/>
</dbReference>
<feature type="transmembrane region" description="Helical" evidence="5">
    <location>
        <begin position="201"/>
        <end position="219"/>
    </location>
</feature>
<feature type="transmembrane region" description="Helical" evidence="5">
    <location>
        <begin position="272"/>
        <end position="292"/>
    </location>
</feature>
<dbReference type="InterPro" id="IPR051533">
    <property type="entry name" value="WaaL-like"/>
</dbReference>
<dbReference type="InterPro" id="IPR007016">
    <property type="entry name" value="O-antigen_ligase-rel_domated"/>
</dbReference>
<sequence>MEPADHPLSHSSPAPLADRGALQEGRLLGLLVAACYSLFTLLPDSNSLMVSWPWVLVWQISLACPILWLLWQLWYQRRLQGLGHGLDLVTLLGLVGLLVSSMTAEFLNQARWYSWAALGFVAALYALKAWLRTPTRRLGVLTFQGYLSLTFIGVSLLLWSAQTFWPEMVRLERLRQLGLNRSYDFSVLELRNWAPLGHQNYVAGYLLLALPLLGALAILQPGKRRWLWLGGIGLGLLDLYTTNSRGGGLGLLVLAIAALLFWLLFRSSSRWWVVLAALPLLGGFILLNNRLLASLQSLLAGRTDFGELSYRLITNTIGWEMGKAHLWTGAGLGAVPLMFQRYRPGWAGREAELAYQLHSTPAQLWAELGVWGILAPLVLFLLLAYLGVRWLRTLDQKAAAITPSDRVFTPAIYTALLAYAVFSLTDFQLDNIAISGLLVVYLAFLAAHFSETLVKPEQGQRHLWVHILGWGGLGFLVAAGLWLAPIHQAWNLSAQGFTALAPGRPDRPPDFDLFTRRLSAARDLAPWQPYYPYQMGWNLASQWGTTTEPEQRKIFLDNAIFRFEQGNSVSPYQEFGQSNLGWLLLAKNPQTAARSFSHAAQLMPAKRGVFYGLGLSLLAQGKTELAIAALSLEVLRDPLFITSPLWNSSLLRPLYQPVLKKVGDRYQTLLQQNAQPDLLNPLLHQTWGSILWWQGDLTGAKREWAIATTPLNQAILQLAETGSVKPESLQNQVTAPFLLVQAWLNPSQRQQFLERAWLNATETPLPPEIRQQLLNGMAQATSFDQWVKQYAPVRESRRKRAGFGVLSRHIDGPAPEDFQVVVENVIVSTWLADLFPSPFYQPSLDRALQPWRDELVTSVAMLKK</sequence>
<dbReference type="OrthoDB" id="416659at2"/>
<feature type="transmembrane region" description="Helical" evidence="5">
    <location>
        <begin position="112"/>
        <end position="131"/>
    </location>
</feature>
<reference evidence="7" key="1">
    <citation type="submission" date="2009-01" db="EMBL/GenBank/DDBJ databases">
        <title>Complete sequence of chromosome Cyanothece sp. PCC 7425.</title>
        <authorList>
            <consortium name="US DOE Joint Genome Institute"/>
            <person name="Lucas S."/>
            <person name="Copeland A."/>
            <person name="Lapidus A."/>
            <person name="Glavina del Rio T."/>
            <person name="Dalin E."/>
            <person name="Tice H."/>
            <person name="Bruce D."/>
            <person name="Goodwin L."/>
            <person name="Pitluck S."/>
            <person name="Sims D."/>
            <person name="Meineke L."/>
            <person name="Brettin T."/>
            <person name="Detter J.C."/>
            <person name="Han C."/>
            <person name="Larimer F."/>
            <person name="Land M."/>
            <person name="Hauser L."/>
            <person name="Kyrpides N."/>
            <person name="Ovchinnikova G."/>
            <person name="Liberton M."/>
            <person name="Stoeckel J."/>
            <person name="Banerjee A."/>
            <person name="Singh A."/>
            <person name="Page L."/>
            <person name="Sato H."/>
            <person name="Zhao L."/>
            <person name="Sherman L."/>
            <person name="Pakrasi H."/>
            <person name="Richardson P."/>
        </authorList>
    </citation>
    <scope>NUCLEOTIDE SEQUENCE</scope>
    <source>
        <strain evidence="7">PCC 7425</strain>
    </source>
</reference>
<keyword evidence="4 5" id="KW-0472">Membrane</keyword>
<feature type="transmembrane region" description="Helical" evidence="5">
    <location>
        <begin position="248"/>
        <end position="265"/>
    </location>
</feature>
<dbReference type="SUPFAM" id="SSF48452">
    <property type="entry name" value="TPR-like"/>
    <property type="match status" value="1"/>
</dbReference>
<keyword evidence="3 5" id="KW-1133">Transmembrane helix</keyword>
<proteinExistence type="predicted"/>
<feature type="transmembrane region" description="Helical" evidence="5">
    <location>
        <begin position="407"/>
        <end position="425"/>
    </location>
</feature>
<feature type="transmembrane region" description="Helical" evidence="5">
    <location>
        <begin position="226"/>
        <end position="242"/>
    </location>
</feature>